<dbReference type="Proteomes" id="UP001148629">
    <property type="component" value="Unassembled WGS sequence"/>
</dbReference>
<organism evidence="1 2">
    <name type="scientific">Fusarium decemcellulare</name>
    <dbReference type="NCBI Taxonomy" id="57161"/>
    <lineage>
        <taxon>Eukaryota</taxon>
        <taxon>Fungi</taxon>
        <taxon>Dikarya</taxon>
        <taxon>Ascomycota</taxon>
        <taxon>Pezizomycotina</taxon>
        <taxon>Sordariomycetes</taxon>
        <taxon>Hypocreomycetidae</taxon>
        <taxon>Hypocreales</taxon>
        <taxon>Nectriaceae</taxon>
        <taxon>Fusarium</taxon>
        <taxon>Fusarium decemcellulare species complex</taxon>
    </lineage>
</organism>
<sequence length="819" mass="91972">MALKRPRSPDSDENEQSRDHVHTDSTHPPARTSIISNLPDVDTYSQAPATTSSSRPPSRASSNASKISRNSSPTKQLRNAGLRQAGFLRASFEDEEQPTSLEALTRQLSDIDEGYGILPNDLKNDLADQRVRPWMFGDESPFGASDLPDVRTVRKIYRLAQRCFRENLAEASWSNDIHSKVLECVMRDSPSNDDLLGYRCCPTAQIIPDYRLEYARTKMVDFCICIQPETNSPQHKTIQSLCLNRPAMSINHTDWGDLAKHPIAISIETKGPEQSYDTALLQVAKWHSSQWLSLLWSLPGGVPIDSIEFLPGIIVIEHDWYFVATTVDISGKARTFERLPLGSTDTVLGIYKLSMALLTLLRWVREEYWPAFQADILENLEGKRAVSVNNQNDVKRKLSVVLTADQITAYIFNGHPGSQAEVLEPPFFCGQLGPYTHVPGPTSAMASVDVDTKVQRALEGTKFQASTLKKLAGGSVNWIYFAKLSTPLDDGTTEVLVKHGEPYMATKPEFPLTLLRCSIEVETLRSLSGCSSFGKSDSTVPHNFIVRTPNFFHFDYKTSNQIQEFLPDGIDLKEYALRHYTAPTPQSLEPQCRQLGSALGRWLKGFVNWSAQQTKHRELVAWNGLAQDVRHMVNFAWLYDRIKDFPAILGDVKDILEQVEQMAAAERKDESKHQIIHGDFWTGNIVLPNAPIQDGTEVPLFVIDWECTQLGLPSVDFGQMIAEMYALWLYKSITAGLWMMEGFIDAYGTISQDFAFRAAIQTGTHLLCITTTFPGWGTAEQVEKVACVGRDIIVHAWKKDRFWFEHGDLACLFRAVAHP</sequence>
<keyword evidence="2" id="KW-1185">Reference proteome</keyword>
<comment type="caution">
    <text evidence="1">The sequence shown here is derived from an EMBL/GenBank/DDBJ whole genome shotgun (WGS) entry which is preliminary data.</text>
</comment>
<name>A0ACC1SBZ4_9HYPO</name>
<evidence type="ECO:0000313" key="2">
    <source>
        <dbReference type="Proteomes" id="UP001148629"/>
    </source>
</evidence>
<proteinExistence type="predicted"/>
<protein>
    <submittedName>
        <fullName evidence="1">Uncharacterized protein</fullName>
    </submittedName>
</protein>
<accession>A0ACC1SBZ4</accession>
<gene>
    <name evidence="1" type="ORF">NM208_g6718</name>
</gene>
<evidence type="ECO:0000313" key="1">
    <source>
        <dbReference type="EMBL" id="KAJ3536431.1"/>
    </source>
</evidence>
<dbReference type="EMBL" id="JANRMS010000643">
    <property type="protein sequence ID" value="KAJ3536431.1"/>
    <property type="molecule type" value="Genomic_DNA"/>
</dbReference>
<reference evidence="1" key="1">
    <citation type="submission" date="2022-08" db="EMBL/GenBank/DDBJ databases">
        <title>Genome Sequence of Fusarium decemcellulare.</title>
        <authorList>
            <person name="Buettner E."/>
        </authorList>
    </citation>
    <scope>NUCLEOTIDE SEQUENCE</scope>
    <source>
        <strain evidence="1">Babe19</strain>
    </source>
</reference>